<dbReference type="UniPathway" id="UPA00219"/>
<dbReference type="OrthoDB" id="9801055at2"/>
<feature type="binding site" evidence="7">
    <location>
        <begin position="184"/>
        <end position="185"/>
    </location>
    <ligand>
        <name>substrate</name>
    </ligand>
</feature>
<dbReference type="EC" id="5.1.1.3" evidence="2 7"/>
<dbReference type="Pfam" id="PF01177">
    <property type="entry name" value="Asp_Glu_race"/>
    <property type="match status" value="1"/>
</dbReference>
<proteinExistence type="inferred from homology"/>
<sequence length="259" mass="28483">MTKNNPIGLFDSGIGGTTIWREVHKLLPNEDTIFIGDQLNAPYGIKTQSEIIALSLKNVECLLQLNCKLIIIACNTATTNAIKEIRQQFQVPIIGIEPAIKPATSLTKTSTIGVLATKGTITSDLFSSKLKLYPNVKIIEQIGYNIVNLIESGKTNTPEMRALLKEYLDPMIAQGMDTLVLGCTHYPYLKPILTELLGDSITIIDSGKAVAKQTKNVLQDLDLLNNKTSIGKCLFYTNTDTTILQSFLDDGDIAEYKNF</sequence>
<evidence type="ECO:0000256" key="2">
    <source>
        <dbReference type="ARBA" id="ARBA00013090"/>
    </source>
</evidence>
<gene>
    <name evidence="7 8" type="primary">murI</name>
    <name evidence="8" type="ORF">GJV77_01880</name>
</gene>
<feature type="binding site" evidence="7">
    <location>
        <begin position="75"/>
        <end position="76"/>
    </location>
    <ligand>
        <name>substrate</name>
    </ligand>
</feature>
<dbReference type="InterPro" id="IPR004391">
    <property type="entry name" value="Glu_race"/>
</dbReference>
<evidence type="ECO:0000313" key="9">
    <source>
        <dbReference type="Proteomes" id="UP000488936"/>
    </source>
</evidence>
<comment type="catalytic activity">
    <reaction evidence="1 7">
        <text>L-glutamate = D-glutamate</text>
        <dbReference type="Rhea" id="RHEA:12813"/>
        <dbReference type="ChEBI" id="CHEBI:29985"/>
        <dbReference type="ChEBI" id="CHEBI:29986"/>
        <dbReference type="EC" id="5.1.1.3"/>
    </reaction>
</comment>
<dbReference type="PANTHER" id="PTHR21198:SF3">
    <property type="entry name" value="GLUTAMATE RACEMASE"/>
    <property type="match status" value="1"/>
</dbReference>
<reference evidence="8 9" key="1">
    <citation type="journal article" date="2006" name="Int. J. Syst. Evol. Microbiol.">
        <title>Myroides pelagicus sp. nov., isolated from seawater in Thailand.</title>
        <authorList>
            <person name="Yoon J."/>
            <person name="Maneerat S."/>
            <person name="Kawai F."/>
            <person name="Yokota A."/>
        </authorList>
    </citation>
    <scope>NUCLEOTIDE SEQUENCE [LARGE SCALE GENOMIC DNA]</scope>
    <source>
        <strain evidence="8 9">SM1T</strain>
    </source>
</reference>
<dbReference type="InterPro" id="IPR018187">
    <property type="entry name" value="Asp/Glu_racemase_AS_1"/>
</dbReference>
<dbReference type="GO" id="GO:0071555">
    <property type="term" value="P:cell wall organization"/>
    <property type="evidence" value="ECO:0007669"/>
    <property type="project" value="UniProtKB-KW"/>
</dbReference>
<keyword evidence="4 7" id="KW-0573">Peptidoglycan synthesis</keyword>
<keyword evidence="3 7" id="KW-0133">Cell shape</keyword>
<dbReference type="AlphaFoldDB" id="A0A7K1GIK7"/>
<organism evidence="8 9">
    <name type="scientific">Myroides pelagicus</name>
    <dbReference type="NCBI Taxonomy" id="270914"/>
    <lineage>
        <taxon>Bacteria</taxon>
        <taxon>Pseudomonadati</taxon>
        <taxon>Bacteroidota</taxon>
        <taxon>Flavobacteriia</taxon>
        <taxon>Flavobacteriales</taxon>
        <taxon>Flavobacteriaceae</taxon>
        <taxon>Myroides</taxon>
    </lineage>
</organism>
<dbReference type="PROSITE" id="PS00924">
    <property type="entry name" value="ASP_GLU_RACEMASE_2"/>
    <property type="match status" value="1"/>
</dbReference>
<dbReference type="EMBL" id="WMJY01000002">
    <property type="protein sequence ID" value="MTH28676.1"/>
    <property type="molecule type" value="Genomic_DNA"/>
</dbReference>
<dbReference type="GO" id="GO:0009252">
    <property type="term" value="P:peptidoglycan biosynthetic process"/>
    <property type="evidence" value="ECO:0007669"/>
    <property type="project" value="UniProtKB-UniRule"/>
</dbReference>
<dbReference type="NCBIfam" id="TIGR00067">
    <property type="entry name" value="glut_race"/>
    <property type="match status" value="1"/>
</dbReference>
<protein>
    <recommendedName>
        <fullName evidence="2 7">Glutamate racemase</fullName>
        <ecNumber evidence="2 7">5.1.1.3</ecNumber>
    </recommendedName>
</protein>
<dbReference type="InterPro" id="IPR001920">
    <property type="entry name" value="Asp/Glu_race"/>
</dbReference>
<comment type="similarity">
    <text evidence="7">Belongs to the aspartate/glutamate racemases family.</text>
</comment>
<feature type="active site" description="Proton donor/acceptor" evidence="7">
    <location>
        <position position="74"/>
    </location>
</feature>
<keyword evidence="5 7" id="KW-0413">Isomerase</keyword>
<dbReference type="InterPro" id="IPR015942">
    <property type="entry name" value="Asp/Glu/hydantoin_racemase"/>
</dbReference>
<evidence type="ECO:0000256" key="6">
    <source>
        <dbReference type="ARBA" id="ARBA00023316"/>
    </source>
</evidence>
<dbReference type="GO" id="GO:0008881">
    <property type="term" value="F:glutamate racemase activity"/>
    <property type="evidence" value="ECO:0007669"/>
    <property type="project" value="UniProtKB-UniRule"/>
</dbReference>
<keyword evidence="9" id="KW-1185">Reference proteome</keyword>
<feature type="binding site" evidence="7">
    <location>
        <begin position="11"/>
        <end position="12"/>
    </location>
    <ligand>
        <name>substrate</name>
    </ligand>
</feature>
<evidence type="ECO:0000256" key="7">
    <source>
        <dbReference type="HAMAP-Rule" id="MF_00258"/>
    </source>
</evidence>
<comment type="caution">
    <text evidence="8">The sequence shown here is derived from an EMBL/GenBank/DDBJ whole genome shotgun (WGS) entry which is preliminary data.</text>
</comment>
<dbReference type="RefSeq" id="WP_155034659.1">
    <property type="nucleotide sequence ID" value="NZ_JAYMMG010000002.1"/>
</dbReference>
<accession>A0A7K1GIK7</accession>
<dbReference type="PROSITE" id="PS00923">
    <property type="entry name" value="ASP_GLU_RACEMASE_1"/>
    <property type="match status" value="1"/>
</dbReference>
<evidence type="ECO:0000256" key="4">
    <source>
        <dbReference type="ARBA" id="ARBA00022984"/>
    </source>
</evidence>
<evidence type="ECO:0000256" key="3">
    <source>
        <dbReference type="ARBA" id="ARBA00022960"/>
    </source>
</evidence>
<feature type="binding site" evidence="7">
    <location>
        <begin position="43"/>
        <end position="44"/>
    </location>
    <ligand>
        <name>substrate</name>
    </ligand>
</feature>
<dbReference type="PANTHER" id="PTHR21198">
    <property type="entry name" value="GLUTAMATE RACEMASE"/>
    <property type="match status" value="1"/>
</dbReference>
<dbReference type="HAMAP" id="MF_00258">
    <property type="entry name" value="Glu_racemase"/>
    <property type="match status" value="1"/>
</dbReference>
<dbReference type="InterPro" id="IPR033134">
    <property type="entry name" value="Asp/Glu_racemase_AS_2"/>
</dbReference>
<dbReference type="SUPFAM" id="SSF53681">
    <property type="entry name" value="Aspartate/glutamate racemase"/>
    <property type="match status" value="2"/>
</dbReference>
<dbReference type="FunFam" id="3.40.50.1860:FF:000001">
    <property type="entry name" value="Glutamate racemase"/>
    <property type="match status" value="1"/>
</dbReference>
<comment type="pathway">
    <text evidence="7">Cell wall biogenesis; peptidoglycan biosynthesis.</text>
</comment>
<comment type="function">
    <text evidence="7">Provides the (R)-glutamate required for cell wall biosynthesis.</text>
</comment>
<name>A0A7K1GIK7_9FLAO</name>
<evidence type="ECO:0000313" key="8">
    <source>
        <dbReference type="EMBL" id="MTH28676.1"/>
    </source>
</evidence>
<dbReference type="GO" id="GO:0008360">
    <property type="term" value="P:regulation of cell shape"/>
    <property type="evidence" value="ECO:0007669"/>
    <property type="project" value="UniProtKB-KW"/>
</dbReference>
<keyword evidence="6 7" id="KW-0961">Cell wall biogenesis/degradation</keyword>
<dbReference type="Gene3D" id="3.40.50.1860">
    <property type="match status" value="2"/>
</dbReference>
<dbReference type="Proteomes" id="UP000488936">
    <property type="component" value="Unassembled WGS sequence"/>
</dbReference>
<evidence type="ECO:0000256" key="5">
    <source>
        <dbReference type="ARBA" id="ARBA00023235"/>
    </source>
</evidence>
<feature type="active site" description="Proton donor/acceptor" evidence="7">
    <location>
        <position position="183"/>
    </location>
</feature>
<evidence type="ECO:0000256" key="1">
    <source>
        <dbReference type="ARBA" id="ARBA00001602"/>
    </source>
</evidence>